<dbReference type="InterPro" id="IPR029787">
    <property type="entry name" value="Nucleotide_cyclase"/>
</dbReference>
<dbReference type="AlphaFoldDB" id="A0A937URE4"/>
<reference evidence="2" key="1">
    <citation type="submission" date="2020-12" db="EMBL/GenBank/DDBJ databases">
        <title>Genomic characterization of non-nitrogen-fixing Frankia strains.</title>
        <authorList>
            <person name="Carlos-Shanley C."/>
            <person name="Guerra T."/>
            <person name="Hahn D."/>
        </authorList>
    </citation>
    <scope>NUCLEOTIDE SEQUENCE</scope>
    <source>
        <strain evidence="2">CN6</strain>
    </source>
</reference>
<evidence type="ECO:0000313" key="3">
    <source>
        <dbReference type="Proteomes" id="UP000604475"/>
    </source>
</evidence>
<dbReference type="GO" id="GO:0035556">
    <property type="term" value="P:intracellular signal transduction"/>
    <property type="evidence" value="ECO:0007669"/>
    <property type="project" value="InterPro"/>
</dbReference>
<gene>
    <name evidence="2" type="ORF">I7412_10870</name>
</gene>
<protein>
    <submittedName>
        <fullName evidence="2">Adenylate/guanylate cyclase domain-containing protein</fullName>
    </submittedName>
</protein>
<dbReference type="CDD" id="cd07302">
    <property type="entry name" value="CHD"/>
    <property type="match status" value="1"/>
</dbReference>
<accession>A0A937URE4</accession>
<feature type="domain" description="Guanylate cyclase" evidence="1">
    <location>
        <begin position="19"/>
        <end position="145"/>
    </location>
</feature>
<dbReference type="GO" id="GO:0004016">
    <property type="term" value="F:adenylate cyclase activity"/>
    <property type="evidence" value="ECO:0007669"/>
    <property type="project" value="UniProtKB-ARBA"/>
</dbReference>
<name>A0A937URE4_9ACTN</name>
<dbReference type="InterPro" id="IPR012340">
    <property type="entry name" value="NA-bd_OB-fold"/>
</dbReference>
<dbReference type="Gene3D" id="2.40.50.140">
    <property type="entry name" value="Nucleic acid-binding proteins"/>
    <property type="match status" value="1"/>
</dbReference>
<evidence type="ECO:0000313" key="2">
    <source>
        <dbReference type="EMBL" id="MBL7627661.1"/>
    </source>
</evidence>
<dbReference type="GO" id="GO:0009190">
    <property type="term" value="P:cyclic nucleotide biosynthetic process"/>
    <property type="evidence" value="ECO:0007669"/>
    <property type="project" value="InterPro"/>
</dbReference>
<dbReference type="PROSITE" id="PS50125">
    <property type="entry name" value="GUANYLATE_CYCLASE_2"/>
    <property type="match status" value="1"/>
</dbReference>
<dbReference type="Gene3D" id="3.30.70.1230">
    <property type="entry name" value="Nucleotide cyclase"/>
    <property type="match status" value="1"/>
</dbReference>
<sequence>MVTQLREAFADPQSREARTLLYISQVESTSAKERQPEAGWLPALGWCYDTVTAIAMAADESAEIKYLGDAIMISFDSDHATDAVNVAIQVQEAINDAHQGRTGAKGTIDFSCSTGISTGSVVSFVTPTGSRDFVGTVVDKARGLCEAASPKAVFVDRATASAANVMRIRSRIGDALGRAPEQYQGDVQRAPLKGFDQPVEYYEILWDQQLYGFKSEAVTRSTDRMRTAAAPVAAGPTGGRVFGAQPGDRGHSAPEERHVGEVTCWRRESNFGFVRDKRTGEDFYFRSNHLVYPEDAGSSLNVGATVAFVASGTGDTARKRQAVAMLVVGDYAEGTLKLPDAKAHGWLRVQDGLGNGHHVFTPRRAVERYAPGTLLSFKVGTNDRGGLAEEIELPDEEDTAKAA</sequence>
<dbReference type="SUPFAM" id="SSF55073">
    <property type="entry name" value="Nucleotide cyclase"/>
    <property type="match status" value="1"/>
</dbReference>
<organism evidence="2 3">
    <name type="scientific">Frankia nepalensis</name>
    <dbReference type="NCBI Taxonomy" id="1836974"/>
    <lineage>
        <taxon>Bacteria</taxon>
        <taxon>Bacillati</taxon>
        <taxon>Actinomycetota</taxon>
        <taxon>Actinomycetes</taxon>
        <taxon>Frankiales</taxon>
        <taxon>Frankiaceae</taxon>
        <taxon>Frankia</taxon>
    </lineage>
</organism>
<dbReference type="Proteomes" id="UP000604475">
    <property type="component" value="Unassembled WGS sequence"/>
</dbReference>
<dbReference type="EMBL" id="JAEACQ010000163">
    <property type="protein sequence ID" value="MBL7627661.1"/>
    <property type="molecule type" value="Genomic_DNA"/>
</dbReference>
<proteinExistence type="predicted"/>
<dbReference type="RefSeq" id="WP_202998948.1">
    <property type="nucleotide sequence ID" value="NZ_JADWYU010000195.1"/>
</dbReference>
<evidence type="ECO:0000259" key="1">
    <source>
        <dbReference type="PROSITE" id="PS50125"/>
    </source>
</evidence>
<comment type="caution">
    <text evidence="2">The sequence shown here is derived from an EMBL/GenBank/DDBJ whole genome shotgun (WGS) entry which is preliminary data.</text>
</comment>
<dbReference type="InterPro" id="IPR001054">
    <property type="entry name" value="A/G_cyclase"/>
</dbReference>
<keyword evidence="3" id="KW-1185">Reference proteome</keyword>